<evidence type="ECO:0000313" key="6">
    <source>
        <dbReference type="Proteomes" id="UP000494206"/>
    </source>
</evidence>
<comment type="similarity">
    <text evidence="1 2">Belongs to the lunapark family.</text>
</comment>
<feature type="region of interest" description="Disordered" evidence="3">
    <location>
        <begin position="334"/>
        <end position="354"/>
    </location>
</feature>
<dbReference type="GO" id="GO:0071788">
    <property type="term" value="P:endoplasmic reticulum tubular network maintenance"/>
    <property type="evidence" value="ECO:0007669"/>
    <property type="project" value="UniProtKB-UniRule"/>
</dbReference>
<reference evidence="5 6" key="1">
    <citation type="submission" date="2020-04" db="EMBL/GenBank/DDBJ databases">
        <authorList>
            <person name="Laetsch R D."/>
            <person name="Stevens L."/>
            <person name="Kumar S."/>
            <person name="Blaxter L. M."/>
        </authorList>
    </citation>
    <scope>NUCLEOTIDE SEQUENCE [LARGE SCALE GENOMIC DNA]</scope>
</reference>
<keyword evidence="2" id="KW-0256">Endoplasmic reticulum</keyword>
<keyword evidence="2" id="KW-0812">Transmembrane</keyword>
<dbReference type="PANTHER" id="PTHR22166:SF12">
    <property type="entry name" value="ENDOPLASMIC RETICULUM JUNCTION FORMATION PROTEIN LUNAPARK"/>
    <property type="match status" value="1"/>
</dbReference>
<dbReference type="Proteomes" id="UP000494206">
    <property type="component" value="Unassembled WGS sequence"/>
</dbReference>
<evidence type="ECO:0000313" key="5">
    <source>
        <dbReference type="EMBL" id="CAB3399257.1"/>
    </source>
</evidence>
<feature type="transmembrane region" description="Helical" evidence="2">
    <location>
        <begin position="42"/>
        <end position="62"/>
    </location>
</feature>
<comment type="subcellular location">
    <subcellularLocation>
        <location evidence="2">Endoplasmic reticulum membrane</location>
        <topology evidence="2">Multi-pass membrane protein</topology>
    </subcellularLocation>
</comment>
<dbReference type="InterPro" id="IPR040115">
    <property type="entry name" value="Lnp"/>
</dbReference>
<keyword evidence="6" id="KW-1185">Reference proteome</keyword>
<proteinExistence type="inferred from homology"/>
<gene>
    <name evidence="5" type="ORF">CBOVIS_LOCUS2413</name>
</gene>
<dbReference type="OrthoDB" id="3169036at2759"/>
<comment type="caution">
    <text evidence="5">The sequence shown here is derived from an EMBL/GenBank/DDBJ whole genome shotgun (WGS) entry which is preliminary data.</text>
</comment>
<keyword evidence="2" id="KW-0479">Metal-binding</keyword>
<evidence type="ECO:0000256" key="1">
    <source>
        <dbReference type="ARBA" id="ARBA00009940"/>
    </source>
</evidence>
<keyword evidence="2" id="KW-0863">Zinc-finger</keyword>
<accession>A0A8S1EI53</accession>
<feature type="compositionally biased region" description="Low complexity" evidence="3">
    <location>
        <begin position="203"/>
        <end position="214"/>
    </location>
</feature>
<dbReference type="InterPro" id="IPR019273">
    <property type="entry name" value="Lunapark_Znf"/>
</dbReference>
<keyword evidence="2" id="KW-1133">Transmembrane helix</keyword>
<feature type="region of interest" description="Disordered" evidence="3">
    <location>
        <begin position="189"/>
        <end position="236"/>
    </location>
</feature>
<feature type="domain" description="Lunapark zinc ribbon" evidence="4">
    <location>
        <begin position="244"/>
        <end position="293"/>
    </location>
</feature>
<dbReference type="GO" id="GO:0098826">
    <property type="term" value="C:endoplasmic reticulum tubular network membrane"/>
    <property type="evidence" value="ECO:0007669"/>
    <property type="project" value="UniProtKB-UniRule"/>
</dbReference>
<feature type="transmembrane region" description="Helical" evidence="2">
    <location>
        <begin position="68"/>
        <end position="89"/>
    </location>
</feature>
<dbReference type="Pfam" id="PF10058">
    <property type="entry name" value="Zn_ribbon_10"/>
    <property type="match status" value="1"/>
</dbReference>
<keyword evidence="2" id="KW-0472">Membrane</keyword>
<dbReference type="GO" id="GO:0008270">
    <property type="term" value="F:zinc ion binding"/>
    <property type="evidence" value="ECO:0007669"/>
    <property type="project" value="UniProtKB-KW"/>
</dbReference>
<dbReference type="AlphaFoldDB" id="A0A8S1EI53"/>
<feature type="region of interest" description="Disordered" evidence="3">
    <location>
        <begin position="133"/>
        <end position="162"/>
    </location>
</feature>
<comment type="function">
    <text evidence="2">Plays a role in determining ER morphology.</text>
</comment>
<organism evidence="5 6">
    <name type="scientific">Caenorhabditis bovis</name>
    <dbReference type="NCBI Taxonomy" id="2654633"/>
    <lineage>
        <taxon>Eukaryota</taxon>
        <taxon>Metazoa</taxon>
        <taxon>Ecdysozoa</taxon>
        <taxon>Nematoda</taxon>
        <taxon>Chromadorea</taxon>
        <taxon>Rhabditida</taxon>
        <taxon>Rhabditina</taxon>
        <taxon>Rhabditomorpha</taxon>
        <taxon>Rhabditoidea</taxon>
        <taxon>Rhabditidae</taxon>
        <taxon>Peloderinae</taxon>
        <taxon>Caenorhabditis</taxon>
    </lineage>
</organism>
<dbReference type="EMBL" id="CADEPM010000002">
    <property type="protein sequence ID" value="CAB3399257.1"/>
    <property type="molecule type" value="Genomic_DNA"/>
</dbReference>
<dbReference type="PANTHER" id="PTHR22166">
    <property type="entry name" value="ENDOPLASMIC RETICULUM JUNCTION FORMATION PROTEIN LUNAPARK"/>
    <property type="match status" value="1"/>
</dbReference>
<name>A0A8S1EI53_9PELO</name>
<sequence length="354" mass="40408">MGALFSRARSPATELERVALEIVDLERKIVNISKRHAATCRYYYSTFVAIFVVVFAHIWLRYDNPVRTYYSIGVGLTAIFVIFIGRYFINAFYNWRTKVTVQKLEHSNSQKQALLDVVKETLNFKEAKKILDRYEKPENKSSSEPSVNQSAPTTPIMGRHPIHQRNNFTPTEIGMTPNLKNSSVIKNETSFQKPMPDTSYKRPPSSVTTKSSPPMKFGTPNQIQKGFMNKPEPIRPYLRQNGPLDRILDYFMSDGPSCRMALICKNCGTHNGMALPAEVPFLDFRCFECKTMNRRPNQGNQKPPPPQDFSTTNTASENRQLLLWWYGSHQCFDSHDEEDEQGQPAGKLSDGPLP</sequence>
<comment type="domain">
    <text evidence="2">The C4-type zinc finger motif is necessary both for its ER three-way tubular junction localization and formation.</text>
</comment>
<evidence type="ECO:0000256" key="3">
    <source>
        <dbReference type="SAM" id="MobiDB-lite"/>
    </source>
</evidence>
<protein>
    <recommendedName>
        <fullName evidence="2">Endoplasmic reticulum junction formation protein lunapark</fullName>
    </recommendedName>
</protein>
<feature type="region of interest" description="Disordered" evidence="3">
    <location>
        <begin position="294"/>
        <end position="313"/>
    </location>
</feature>
<evidence type="ECO:0000256" key="2">
    <source>
        <dbReference type="RuleBase" id="RU367073"/>
    </source>
</evidence>
<keyword evidence="2" id="KW-0862">Zinc</keyword>
<dbReference type="GO" id="GO:1903373">
    <property type="term" value="P:positive regulation of endoplasmic reticulum tubular network organization"/>
    <property type="evidence" value="ECO:0007669"/>
    <property type="project" value="UniProtKB-UniRule"/>
</dbReference>
<evidence type="ECO:0000259" key="4">
    <source>
        <dbReference type="Pfam" id="PF10058"/>
    </source>
</evidence>